<name>F8H7J3_STUS2</name>
<gene>
    <name evidence="2" type="ordered locus">PSTAB_2958</name>
</gene>
<dbReference type="KEGG" id="psz:PSTAB_2958"/>
<dbReference type="Proteomes" id="UP000008932">
    <property type="component" value="Chromosome"/>
</dbReference>
<dbReference type="EMBL" id="CP002881">
    <property type="protein sequence ID" value="AEJ06239.1"/>
    <property type="molecule type" value="Genomic_DNA"/>
</dbReference>
<reference key="2">
    <citation type="submission" date="2011-06" db="EMBL/GenBank/DDBJ databases">
        <title>Complete Genome Sequence of Pseudomonas stutzeri Strain CGMCC 1.1803.</title>
        <authorList>
            <person name="Yan Y."/>
            <person name="Chen M."/>
            <person name="Lu W."/>
            <person name="Zhang W."/>
            <person name="Ping S."/>
            <person name="Lin M."/>
        </authorList>
    </citation>
    <scope>NUCLEOTIDE SEQUENCE</scope>
    <source>
        <strain>ATCC 17588</strain>
    </source>
</reference>
<feature type="region of interest" description="Disordered" evidence="1">
    <location>
        <begin position="32"/>
        <end position="58"/>
    </location>
</feature>
<reference evidence="2 3" key="1">
    <citation type="journal article" date="2011" name="J. Bacteriol.">
        <title>Complete Genome Sequence of the Type Strain Pseudomonas stutzeri CGMCC 1.1803.</title>
        <authorList>
            <person name="Chen M."/>
            <person name="Yan Y."/>
            <person name="Zhang W."/>
            <person name="Lu W."/>
            <person name="Wang J."/>
            <person name="Ping S."/>
            <person name="Lin M."/>
        </authorList>
    </citation>
    <scope>NUCLEOTIDE SEQUENCE [LARGE SCALE GENOMIC DNA]</scope>
    <source>
        <strain evidence="3">ATCC 17588 / DSM 5190 / CCUG 11256 / JCM 5965 / LMG 11199 / NCIMB 11358 / Stanier 221</strain>
    </source>
</reference>
<evidence type="ECO:0000313" key="3">
    <source>
        <dbReference type="Proteomes" id="UP000008932"/>
    </source>
</evidence>
<protein>
    <submittedName>
        <fullName evidence="2">Uncharacterized protein</fullName>
    </submittedName>
</protein>
<proteinExistence type="predicted"/>
<reference evidence="3" key="3">
    <citation type="submission" date="2011-06" db="EMBL/GenBank/DDBJ databases">
        <title>Complete genome sequence of Pseudomonas stutzeri strain CGMCC 1.1803.</title>
        <authorList>
            <person name="Yan Y."/>
            <person name="Chen M."/>
            <person name="Lu W."/>
            <person name="Zhang W."/>
            <person name="Ping S."/>
            <person name="Lin M."/>
        </authorList>
    </citation>
    <scope>NUCLEOTIDE SEQUENCE [LARGE SCALE GENOMIC DNA]</scope>
    <source>
        <strain evidence="3">ATCC 17588 / DSM 5190 / CCUG 11256 / JCM 5965 / LMG 11199 / NCIMB 11358 / Stanier 221</strain>
    </source>
</reference>
<organism evidence="2 3">
    <name type="scientific">Stutzerimonas stutzeri (strain ATCC 17588 / DSM 5190 / CCUG 11256 / JCM 5965 / LMG 11199 / NBRC 14165 / NCIMB 11358 / Stanier 221)</name>
    <name type="common">Pseudomonas stutzeri</name>
    <dbReference type="NCBI Taxonomy" id="96563"/>
    <lineage>
        <taxon>Bacteria</taxon>
        <taxon>Pseudomonadati</taxon>
        <taxon>Pseudomonadota</taxon>
        <taxon>Gammaproteobacteria</taxon>
        <taxon>Pseudomonadales</taxon>
        <taxon>Pseudomonadaceae</taxon>
        <taxon>Stutzerimonas</taxon>
    </lineage>
</organism>
<evidence type="ECO:0000256" key="1">
    <source>
        <dbReference type="SAM" id="MobiDB-lite"/>
    </source>
</evidence>
<dbReference type="HOGENOM" id="CLU_2976049_0_0_6"/>
<feature type="compositionally biased region" description="Polar residues" evidence="1">
    <location>
        <begin position="49"/>
        <end position="58"/>
    </location>
</feature>
<sequence length="58" mass="6311">MGTVIASARARRAAVPSQGGCGRNNRLPARYKVPAGYGKNPRRRARWLHNNSKGPCHA</sequence>
<accession>F8H7J3</accession>
<dbReference type="AlphaFoldDB" id="F8H7J3"/>
<evidence type="ECO:0000313" key="2">
    <source>
        <dbReference type="EMBL" id="AEJ06239.1"/>
    </source>
</evidence>